<feature type="region of interest" description="Disordered" evidence="1">
    <location>
        <begin position="1"/>
        <end position="39"/>
    </location>
</feature>
<keyword evidence="3" id="KW-1185">Reference proteome</keyword>
<reference evidence="2" key="1">
    <citation type="submission" date="2020-08" db="EMBL/GenBank/DDBJ databases">
        <title>Multicomponent nature underlies the extraordinary mechanical properties of spider dragline silk.</title>
        <authorList>
            <person name="Kono N."/>
            <person name="Nakamura H."/>
            <person name="Mori M."/>
            <person name="Yoshida Y."/>
            <person name="Ohtoshi R."/>
            <person name="Malay A.D."/>
            <person name="Moran D.A.P."/>
            <person name="Tomita M."/>
            <person name="Numata K."/>
            <person name="Arakawa K."/>
        </authorList>
    </citation>
    <scope>NUCLEOTIDE SEQUENCE</scope>
</reference>
<sequence>MLSCPMNYIPTSSQEKSDPHPDTTLSQTNAEPDMQTQNDHTLINDTNQLTTIVAQPLKRPSSKHDCSRFNKNQPHPKTYLHIKDERYLIGRTTEDTLHELRITLPASSYLYQIYLHFHDVIKWLFCP</sequence>
<dbReference type="Proteomes" id="UP000887013">
    <property type="component" value="Unassembled WGS sequence"/>
</dbReference>
<feature type="region of interest" description="Disordered" evidence="1">
    <location>
        <begin position="57"/>
        <end position="76"/>
    </location>
</feature>
<dbReference type="EMBL" id="BMAW01003165">
    <property type="protein sequence ID" value="GFS82135.1"/>
    <property type="molecule type" value="Genomic_DNA"/>
</dbReference>
<protein>
    <submittedName>
        <fullName evidence="2">Uncharacterized protein</fullName>
    </submittedName>
</protein>
<gene>
    <name evidence="2" type="ORF">NPIL_622981</name>
</gene>
<proteinExistence type="predicted"/>
<feature type="compositionally biased region" description="Polar residues" evidence="1">
    <location>
        <begin position="23"/>
        <end position="39"/>
    </location>
</feature>
<evidence type="ECO:0000313" key="2">
    <source>
        <dbReference type="EMBL" id="GFS82135.1"/>
    </source>
</evidence>
<evidence type="ECO:0000313" key="3">
    <source>
        <dbReference type="Proteomes" id="UP000887013"/>
    </source>
</evidence>
<comment type="caution">
    <text evidence="2">The sequence shown here is derived from an EMBL/GenBank/DDBJ whole genome shotgun (WGS) entry which is preliminary data.</text>
</comment>
<organism evidence="2 3">
    <name type="scientific">Nephila pilipes</name>
    <name type="common">Giant wood spider</name>
    <name type="synonym">Nephila maculata</name>
    <dbReference type="NCBI Taxonomy" id="299642"/>
    <lineage>
        <taxon>Eukaryota</taxon>
        <taxon>Metazoa</taxon>
        <taxon>Ecdysozoa</taxon>
        <taxon>Arthropoda</taxon>
        <taxon>Chelicerata</taxon>
        <taxon>Arachnida</taxon>
        <taxon>Araneae</taxon>
        <taxon>Araneomorphae</taxon>
        <taxon>Entelegynae</taxon>
        <taxon>Araneoidea</taxon>
        <taxon>Nephilidae</taxon>
        <taxon>Nephila</taxon>
    </lineage>
</organism>
<dbReference type="AlphaFoldDB" id="A0A8X6T8L1"/>
<accession>A0A8X6T8L1</accession>
<evidence type="ECO:0000256" key="1">
    <source>
        <dbReference type="SAM" id="MobiDB-lite"/>
    </source>
</evidence>
<name>A0A8X6T8L1_NEPPI</name>